<feature type="region of interest" description="Disordered" evidence="1">
    <location>
        <begin position="30"/>
        <end position="50"/>
    </location>
</feature>
<evidence type="ECO:0000313" key="3">
    <source>
        <dbReference type="Proteomes" id="UP001215827"/>
    </source>
</evidence>
<reference evidence="2 3" key="1">
    <citation type="submission" date="2023-03" db="EMBL/GenBank/DDBJ databases">
        <title>Altererythrobacter sp. CAU 1644 isolated from sand.</title>
        <authorList>
            <person name="Kim W."/>
        </authorList>
    </citation>
    <scope>NUCLEOTIDE SEQUENCE [LARGE SCALE GENOMIC DNA]</scope>
    <source>
        <strain evidence="2 3">CAU 1644</strain>
    </source>
</reference>
<evidence type="ECO:0008006" key="4">
    <source>
        <dbReference type="Google" id="ProtNLM"/>
    </source>
</evidence>
<sequence length="269" mass="28869">MPSRNPRTAAAHQLLYLAAMSNLPVPKFLGQGPITPTGPQAQPAKLEPRPRADRWSLDAWVFWREGSKAALASAGRIPSYGASQTAGVLRYRLAPASKHDPRGYFRAYRALVEGGEGELALGLSARPIGAIPVRAHAEVRATRFDRDWEARPAAFATTELAPVVLTRSLRAETYLQGGFVGGRNSTPFADGQVHVIGDVVESETARFSLGAAAWGGAQDGTERLDVGPSLRLDLTIGEAPARFSLDWRERIAGDAMPDSGVALTLSTRF</sequence>
<gene>
    <name evidence="2" type="ORF">P7228_03225</name>
</gene>
<name>A0ABY8FTK4_9SPHN</name>
<dbReference type="Proteomes" id="UP001215827">
    <property type="component" value="Chromosome"/>
</dbReference>
<evidence type="ECO:0000313" key="2">
    <source>
        <dbReference type="EMBL" id="WFL78097.1"/>
    </source>
</evidence>
<dbReference type="EMBL" id="CP121106">
    <property type="protein sequence ID" value="WFL78097.1"/>
    <property type="molecule type" value="Genomic_DNA"/>
</dbReference>
<accession>A0ABY8FTK4</accession>
<keyword evidence="3" id="KW-1185">Reference proteome</keyword>
<dbReference type="RefSeq" id="WP_278016787.1">
    <property type="nucleotide sequence ID" value="NZ_CP121106.1"/>
</dbReference>
<protein>
    <recommendedName>
        <fullName evidence="4">DUF2219 family protein</fullName>
    </recommendedName>
</protein>
<evidence type="ECO:0000256" key="1">
    <source>
        <dbReference type="SAM" id="MobiDB-lite"/>
    </source>
</evidence>
<proteinExistence type="predicted"/>
<organism evidence="2 3">
    <name type="scientific">Altererythrobacter arenosus</name>
    <dbReference type="NCBI Taxonomy" id="3032592"/>
    <lineage>
        <taxon>Bacteria</taxon>
        <taxon>Pseudomonadati</taxon>
        <taxon>Pseudomonadota</taxon>
        <taxon>Alphaproteobacteria</taxon>
        <taxon>Sphingomonadales</taxon>
        <taxon>Erythrobacteraceae</taxon>
        <taxon>Altererythrobacter</taxon>
    </lineage>
</organism>